<dbReference type="OrthoDB" id="9791837at2"/>
<organism evidence="1 2">
    <name type="scientific">Aequorivita soesokkakensis</name>
    <dbReference type="NCBI Taxonomy" id="1385699"/>
    <lineage>
        <taxon>Bacteria</taxon>
        <taxon>Pseudomonadati</taxon>
        <taxon>Bacteroidota</taxon>
        <taxon>Flavobacteriia</taxon>
        <taxon>Flavobacteriales</taxon>
        <taxon>Flavobacteriaceae</taxon>
        <taxon>Aequorivita</taxon>
    </lineage>
</organism>
<dbReference type="CDD" id="cd02440">
    <property type="entry name" value="AdoMet_MTases"/>
    <property type="match status" value="1"/>
</dbReference>
<dbReference type="Gene3D" id="3.40.50.150">
    <property type="entry name" value="Vaccinia Virus protein VP39"/>
    <property type="match status" value="1"/>
</dbReference>
<dbReference type="AlphaFoldDB" id="A0A1A9LF55"/>
<proteinExistence type="predicted"/>
<evidence type="ECO:0000313" key="1">
    <source>
        <dbReference type="EMBL" id="OAD91890.1"/>
    </source>
</evidence>
<sequence length="319" mass="36798">MANTCRICGNSKENKTFVAKEMMYGLREQFEFFQCSKCECLQISEFPSDMSKYYPGDYYSFDTYDGKKFEGTKGAIKKKQYEYAAIGGTIYKNTFAHLIGKKEYEIFNELDVTKETSILDVGCGNGRNFLYPLAEVGFKNVMGCDPYLNETIQYENGLTIKKSSVFDMEGTFDIITYHHAFEHLPDPSENLQKVYELLSPGGVCIIRIPTVSSYAWKHYGVNWVQLDAPRHFFLHSQKSMQLLAEKTNFDLYKIEYDSTHFQFSGSEKYLQNIPLSAPKLKGFSNSLHRKTQNFQYGQKAKQLNKEGRGDQAAFYLRKK</sequence>
<dbReference type="EMBL" id="LXIE01000008">
    <property type="protein sequence ID" value="OAD91890.1"/>
    <property type="molecule type" value="Genomic_DNA"/>
</dbReference>
<dbReference type="STRING" id="1385699.A7A78_10375"/>
<dbReference type="RefSeq" id="WP_068761293.1">
    <property type="nucleotide sequence ID" value="NZ_LXIE01000008.1"/>
</dbReference>
<comment type="caution">
    <text evidence="1">The sequence shown here is derived from an EMBL/GenBank/DDBJ whole genome shotgun (WGS) entry which is preliminary data.</text>
</comment>
<evidence type="ECO:0008006" key="3">
    <source>
        <dbReference type="Google" id="ProtNLM"/>
    </source>
</evidence>
<dbReference type="InterPro" id="IPR029063">
    <property type="entry name" value="SAM-dependent_MTases_sf"/>
</dbReference>
<dbReference type="PANTHER" id="PTHR43861">
    <property type="entry name" value="TRANS-ACONITATE 2-METHYLTRANSFERASE-RELATED"/>
    <property type="match status" value="1"/>
</dbReference>
<dbReference type="Proteomes" id="UP000077552">
    <property type="component" value="Unassembled WGS sequence"/>
</dbReference>
<reference evidence="1 2" key="1">
    <citation type="submission" date="2016-05" db="EMBL/GenBank/DDBJ databases">
        <title>Genome sequencing of Vitellibacter soesokkakensis RSSK-12.</title>
        <authorList>
            <person name="Thevarajoo S."/>
            <person name="Selvaratnam C."/>
            <person name="Goh K.M."/>
            <person name="Chan K.-G."/>
            <person name="Chong C.S."/>
        </authorList>
    </citation>
    <scope>NUCLEOTIDE SEQUENCE [LARGE SCALE GENOMIC DNA]</scope>
    <source>
        <strain evidence="1 2">RSSK-12</strain>
    </source>
</reference>
<dbReference type="SUPFAM" id="SSF53335">
    <property type="entry name" value="S-adenosyl-L-methionine-dependent methyltransferases"/>
    <property type="match status" value="1"/>
</dbReference>
<gene>
    <name evidence="1" type="ORF">A7A78_10375</name>
</gene>
<dbReference type="Pfam" id="PF13489">
    <property type="entry name" value="Methyltransf_23"/>
    <property type="match status" value="1"/>
</dbReference>
<keyword evidence="2" id="KW-1185">Reference proteome</keyword>
<accession>A0A1A9LF55</accession>
<protein>
    <recommendedName>
        <fullName evidence="3">Methyltransferase type 12</fullName>
    </recommendedName>
</protein>
<name>A0A1A9LF55_9FLAO</name>
<evidence type="ECO:0000313" key="2">
    <source>
        <dbReference type="Proteomes" id="UP000077552"/>
    </source>
</evidence>